<dbReference type="InParanoid" id="A0A3N0UYK2"/>
<feature type="region of interest" description="Disordered" evidence="1">
    <location>
        <begin position="405"/>
        <end position="509"/>
    </location>
</feature>
<comment type="caution">
    <text evidence="4">The sequence shown here is derived from an EMBL/GenBank/DDBJ whole genome shotgun (WGS) entry which is preliminary data.</text>
</comment>
<dbReference type="InterPro" id="IPR020012">
    <property type="entry name" value="LysM_FimV"/>
</dbReference>
<feature type="compositionally biased region" description="Low complexity" evidence="1">
    <location>
        <begin position="141"/>
        <end position="157"/>
    </location>
</feature>
<dbReference type="NCBIfam" id="TIGR03505">
    <property type="entry name" value="FimV_core"/>
    <property type="match status" value="1"/>
</dbReference>
<dbReference type="InterPro" id="IPR038440">
    <property type="entry name" value="FimV_C_sf"/>
</dbReference>
<accession>A0A3N0UYK2</accession>
<feature type="compositionally biased region" description="Pro residues" evidence="1">
    <location>
        <begin position="332"/>
        <end position="341"/>
    </location>
</feature>
<dbReference type="Pfam" id="PF25800">
    <property type="entry name" value="FimV_N"/>
    <property type="match status" value="1"/>
</dbReference>
<feature type="compositionally biased region" description="Pro residues" evidence="1">
    <location>
        <begin position="184"/>
        <end position="196"/>
    </location>
</feature>
<sequence>MRRTFARVRVLAAAAATAVLVHTTAAQALGMGEINVDSLLNQRFSATIPLYEIDAEDLETLSLSLAPAEAFDRAGLERSDYLSSLEFVIKNDQGRPRVLVSSSQIAHEPVMNLLVQARWAGGKLMREYTVLLDPPQLALPAASKPAKPVPAPQSVTALPPPAPLPTPASAPVVAAKPLPPPPAPVVASKPLPPPAKPDNEFYQTSTETSQAPVSKPAPVRKPELRPAVAAPAAAVPPPAPSGASFGPVKSQDTLWSIATRLRPDASVSMDQVMYALALANPKTIQRGTTVNKGAMLNVPALEAIQAQTPAEAKAGLAALRQSGAPAAKPESKPVPPAPTPAVKPAAAPPAATEKAPASKPEKPVGSASVTAVVPPAAAPAVKTPEPAAPPTAAAPAKPLVKSVAEAFPSASKPEPAKPASSVSTPAPAPAPAPASKIEPVPSKIIAAPTAAPAEAAGPEAKPESPAAKPAETAAAPTATEATPASEPTAVAATPPPAVSPPKLAQTVPAEEDEGGILELLSAYALPLGGLLALVLIGLVGSRVLSTRRGGKRRSSRRESESARAAAVASVAGAAAANRLGDTQVDATRTNPADFEQTQAITQQLDGGAAGGKPSAFESTLIIEPAMAATLQNAAAATQVGQKKTDFDMTTQMQAETLHINLDANDPISEADFHLAYGLYDEAILLLKQALGKTPDRDDVRVKLAETYFAAGKPMEFQLLAEELKPRLSPAEWGKIAIMGSQLCPGVALFKSDAGAELAADFDLGFDDSDLSLPPEPIHSIPTAVSPAPSSSLPPPPIASEAPSLDLAPLDLPEVSIPPLSALKPDVPPVEFNLELDPALVGDVKDIPQEDPDSIDFMLGQSITPLGAASAAPPPALDSNLLEFDLDGSMNPAPGNAKVKTPGVVDELPGLDFQLSLAGDAPQSSLAPAARAQPEPELDLADFEISLTPRELDAGSVEDEFNTKLDLARAYVEMGDNEMARGLLQEVQQQGNAAQKSEASGLLERLPA</sequence>
<evidence type="ECO:0000313" key="5">
    <source>
        <dbReference type="Proteomes" id="UP000282106"/>
    </source>
</evidence>
<organism evidence="4 5">
    <name type="scientific">Stagnimonas aquatica</name>
    <dbReference type="NCBI Taxonomy" id="2689987"/>
    <lineage>
        <taxon>Bacteria</taxon>
        <taxon>Pseudomonadati</taxon>
        <taxon>Pseudomonadota</taxon>
        <taxon>Gammaproteobacteria</taxon>
        <taxon>Nevskiales</taxon>
        <taxon>Nevskiaceae</taxon>
        <taxon>Stagnimonas</taxon>
    </lineage>
</organism>
<feature type="region of interest" description="Disordered" evidence="1">
    <location>
        <begin position="776"/>
        <end position="801"/>
    </location>
</feature>
<dbReference type="Proteomes" id="UP000282106">
    <property type="component" value="Unassembled WGS sequence"/>
</dbReference>
<feature type="region of interest" description="Disordered" evidence="1">
    <location>
        <begin position="141"/>
        <end position="163"/>
    </location>
</feature>
<dbReference type="PRINTS" id="PR01217">
    <property type="entry name" value="PRICHEXTENSN"/>
</dbReference>
<feature type="compositionally biased region" description="Polar residues" evidence="1">
    <location>
        <begin position="201"/>
        <end position="212"/>
    </location>
</feature>
<proteinExistence type="predicted"/>
<feature type="signal peptide" evidence="2">
    <location>
        <begin position="1"/>
        <end position="28"/>
    </location>
</feature>
<feature type="compositionally biased region" description="Low complexity" evidence="1">
    <location>
        <begin position="342"/>
        <end position="368"/>
    </location>
</feature>
<dbReference type="InterPro" id="IPR057840">
    <property type="entry name" value="FimV_N"/>
</dbReference>
<feature type="compositionally biased region" description="Low complexity" evidence="1">
    <location>
        <begin position="446"/>
        <end position="492"/>
    </location>
</feature>
<dbReference type="InterPro" id="IPR011990">
    <property type="entry name" value="TPR-like_helical_dom_sf"/>
</dbReference>
<protein>
    <recommendedName>
        <fullName evidence="3">LysM domain-containing protein</fullName>
    </recommendedName>
</protein>
<dbReference type="Pfam" id="PF14559">
    <property type="entry name" value="TPR_19"/>
    <property type="match status" value="1"/>
</dbReference>
<keyword evidence="2" id="KW-0732">Signal</keyword>
<keyword evidence="5" id="KW-1185">Reference proteome</keyword>
<name>A0A3N0UYK2_9GAMM</name>
<evidence type="ECO:0000256" key="1">
    <source>
        <dbReference type="SAM" id="MobiDB-lite"/>
    </source>
</evidence>
<dbReference type="InterPro" id="IPR020011">
    <property type="entry name" value="FimV_C"/>
</dbReference>
<dbReference type="PROSITE" id="PS51782">
    <property type="entry name" value="LYSM"/>
    <property type="match status" value="1"/>
</dbReference>
<dbReference type="NCBIfam" id="TIGR03504">
    <property type="entry name" value="FimV_Cterm"/>
    <property type="match status" value="1"/>
</dbReference>
<reference evidence="4 5" key="1">
    <citation type="submission" date="2018-10" db="EMBL/GenBank/DDBJ databases">
        <authorList>
            <person name="Chen W.-M."/>
        </authorList>
    </citation>
    <scope>NUCLEOTIDE SEQUENCE [LARGE SCALE GENOMIC DNA]</scope>
    <source>
        <strain evidence="4 5">THS-13</strain>
    </source>
</reference>
<dbReference type="AlphaFoldDB" id="A0A3N0UYK2"/>
<feature type="compositionally biased region" description="Low complexity" evidence="1">
    <location>
        <begin position="405"/>
        <end position="425"/>
    </location>
</feature>
<feature type="domain" description="LysM" evidence="3">
    <location>
        <begin position="244"/>
        <end position="292"/>
    </location>
</feature>
<evidence type="ECO:0000256" key="2">
    <source>
        <dbReference type="SAM" id="SignalP"/>
    </source>
</evidence>
<dbReference type="Gene3D" id="1.25.40.10">
    <property type="entry name" value="Tetratricopeptide repeat domain"/>
    <property type="match status" value="1"/>
</dbReference>
<feature type="region of interest" description="Disordered" evidence="1">
    <location>
        <begin position="320"/>
        <end position="368"/>
    </location>
</feature>
<dbReference type="EMBL" id="RJVO01000011">
    <property type="protein sequence ID" value="ROH85636.1"/>
    <property type="molecule type" value="Genomic_DNA"/>
</dbReference>
<feature type="region of interest" description="Disordered" evidence="1">
    <location>
        <begin position="184"/>
        <end position="248"/>
    </location>
</feature>
<gene>
    <name evidence="4" type="ORF">ED208_16630</name>
</gene>
<evidence type="ECO:0000313" key="4">
    <source>
        <dbReference type="EMBL" id="ROH85636.1"/>
    </source>
</evidence>
<dbReference type="RefSeq" id="WP_123213059.1">
    <property type="nucleotide sequence ID" value="NZ_RJVO01000011.1"/>
</dbReference>
<dbReference type="Gene3D" id="1.20.58.2200">
    <property type="match status" value="1"/>
</dbReference>
<feature type="compositionally biased region" description="Low complexity" evidence="1">
    <location>
        <begin position="779"/>
        <end position="790"/>
    </location>
</feature>
<evidence type="ECO:0000259" key="3">
    <source>
        <dbReference type="PROSITE" id="PS51782"/>
    </source>
</evidence>
<dbReference type="InterPro" id="IPR018392">
    <property type="entry name" value="LysM"/>
</dbReference>
<feature type="chain" id="PRO_5018258011" description="LysM domain-containing protein" evidence="2">
    <location>
        <begin position="29"/>
        <end position="1007"/>
    </location>
</feature>